<keyword evidence="1" id="KW-0862">Zinc</keyword>
<evidence type="ECO:0000313" key="3">
    <source>
        <dbReference type="EMBL" id="CEG41139.1"/>
    </source>
</evidence>
<evidence type="ECO:0000256" key="1">
    <source>
        <dbReference type="PROSITE-ProRule" id="PRU00047"/>
    </source>
</evidence>
<dbReference type="PROSITE" id="PS50158">
    <property type="entry name" value="ZF_CCHC"/>
    <property type="match status" value="1"/>
</dbReference>
<dbReference type="SMART" id="SM00343">
    <property type="entry name" value="ZnF_C2HC"/>
    <property type="match status" value="1"/>
</dbReference>
<dbReference type="AlphaFoldDB" id="A0A0N7L5D1"/>
<keyword evidence="4" id="KW-1185">Reference proteome</keyword>
<dbReference type="GO" id="GO:0003964">
    <property type="term" value="F:RNA-directed DNA polymerase activity"/>
    <property type="evidence" value="ECO:0007669"/>
    <property type="project" value="UniProtKB-KW"/>
</dbReference>
<keyword evidence="1" id="KW-0863">Zinc-finger</keyword>
<protein>
    <submittedName>
        <fullName evidence="3">FOG: Transposon-encoded proteins with TYA, reverse transcriptase, integrase domains in various combinations</fullName>
    </submittedName>
</protein>
<proteinExistence type="predicted"/>
<dbReference type="EMBL" id="CCYD01000524">
    <property type="protein sequence ID" value="CEG41139.1"/>
    <property type="molecule type" value="Genomic_DNA"/>
</dbReference>
<keyword evidence="1" id="KW-0479">Metal-binding</keyword>
<dbReference type="InterPro" id="IPR001878">
    <property type="entry name" value="Znf_CCHC"/>
</dbReference>
<dbReference type="RefSeq" id="XP_024577508.1">
    <property type="nucleotide sequence ID" value="XM_024726875.1"/>
</dbReference>
<dbReference type="GO" id="GO:0003676">
    <property type="term" value="F:nucleic acid binding"/>
    <property type="evidence" value="ECO:0007669"/>
    <property type="project" value="InterPro"/>
</dbReference>
<dbReference type="InterPro" id="IPR036875">
    <property type="entry name" value="Znf_CCHC_sf"/>
</dbReference>
<reference evidence="4" key="1">
    <citation type="submission" date="2014-09" db="EMBL/GenBank/DDBJ databases">
        <authorList>
            <person name="Sharma Rahul"/>
            <person name="Thines Marco"/>
        </authorList>
    </citation>
    <scope>NUCLEOTIDE SEQUENCE [LARGE SCALE GENOMIC DNA]</scope>
</reference>
<dbReference type="OrthoDB" id="439192at2759"/>
<evidence type="ECO:0000259" key="2">
    <source>
        <dbReference type="PROSITE" id="PS50158"/>
    </source>
</evidence>
<evidence type="ECO:0000313" key="4">
    <source>
        <dbReference type="Proteomes" id="UP000054928"/>
    </source>
</evidence>
<keyword evidence="3" id="KW-0808">Transferase</keyword>
<sequence length="85" mass="9951">MFAKKKHQGTKKDKKQVNCFGCGKLGHYKNECRSKNNKPHEENMELHVAFHSNTKRSNGDRAMWVIDSECQQTIDTYRLQRKVPS</sequence>
<keyword evidence="3" id="KW-0695">RNA-directed DNA polymerase</keyword>
<dbReference type="SUPFAM" id="SSF57756">
    <property type="entry name" value="Retrovirus zinc finger-like domains"/>
    <property type="match status" value="1"/>
</dbReference>
<accession>A0A0N7L5D1</accession>
<organism evidence="3 4">
    <name type="scientific">Plasmopara halstedii</name>
    <name type="common">Downy mildew of sunflower</name>
    <dbReference type="NCBI Taxonomy" id="4781"/>
    <lineage>
        <taxon>Eukaryota</taxon>
        <taxon>Sar</taxon>
        <taxon>Stramenopiles</taxon>
        <taxon>Oomycota</taxon>
        <taxon>Peronosporomycetes</taxon>
        <taxon>Peronosporales</taxon>
        <taxon>Peronosporaceae</taxon>
        <taxon>Plasmopara</taxon>
    </lineage>
</organism>
<feature type="domain" description="CCHC-type" evidence="2">
    <location>
        <begin position="19"/>
        <end position="34"/>
    </location>
</feature>
<dbReference type="GO" id="GO:0008270">
    <property type="term" value="F:zinc ion binding"/>
    <property type="evidence" value="ECO:0007669"/>
    <property type="project" value="UniProtKB-KW"/>
</dbReference>
<name>A0A0N7L5D1_PLAHL</name>
<dbReference type="GeneID" id="36406359"/>
<dbReference type="Proteomes" id="UP000054928">
    <property type="component" value="Unassembled WGS sequence"/>
</dbReference>
<dbReference type="Gene3D" id="4.10.60.10">
    <property type="entry name" value="Zinc finger, CCHC-type"/>
    <property type="match status" value="1"/>
</dbReference>
<keyword evidence="3" id="KW-0548">Nucleotidyltransferase</keyword>